<dbReference type="AlphaFoldDB" id="A0A381QAF4"/>
<dbReference type="NCBIfam" id="NF006598">
    <property type="entry name" value="PRK09135.1"/>
    <property type="match status" value="1"/>
</dbReference>
<dbReference type="InterPro" id="IPR002347">
    <property type="entry name" value="SDR_fam"/>
</dbReference>
<keyword evidence="2" id="KW-0560">Oxidoreductase</keyword>
<dbReference type="PANTHER" id="PTHR43639">
    <property type="entry name" value="OXIDOREDUCTASE, SHORT-CHAIN DEHYDROGENASE/REDUCTASE FAMILY (AFU_ORTHOLOGUE AFUA_5G02870)"/>
    <property type="match status" value="1"/>
</dbReference>
<comment type="similarity">
    <text evidence="1">Belongs to the short-chain dehydrogenases/reductases (SDR) family.</text>
</comment>
<dbReference type="Pfam" id="PF13561">
    <property type="entry name" value="adh_short_C2"/>
    <property type="match status" value="1"/>
</dbReference>
<dbReference type="InterPro" id="IPR036291">
    <property type="entry name" value="NAD(P)-bd_dom_sf"/>
</dbReference>
<dbReference type="GO" id="GO:0016491">
    <property type="term" value="F:oxidoreductase activity"/>
    <property type="evidence" value="ECO:0007669"/>
    <property type="project" value="UniProtKB-KW"/>
</dbReference>
<name>A0A381QAF4_9ZZZZ</name>
<proteinExistence type="inferred from homology"/>
<evidence type="ECO:0000313" key="3">
    <source>
        <dbReference type="EMBL" id="SUZ75834.1"/>
    </source>
</evidence>
<dbReference type="PRINTS" id="PR00080">
    <property type="entry name" value="SDRFAMILY"/>
</dbReference>
<dbReference type="EMBL" id="UINC01001260">
    <property type="protein sequence ID" value="SUZ75834.1"/>
    <property type="molecule type" value="Genomic_DNA"/>
</dbReference>
<evidence type="ECO:0000256" key="2">
    <source>
        <dbReference type="ARBA" id="ARBA00023002"/>
    </source>
</evidence>
<sequence length="250" mass="26612">MTMANADTKVALVTGGAQRIGARLCQALHEAGYDIALHYRSSGVAAEALAAQLSVLRPRSVTCFQAALGDRSAGEELAAGVIDHLGRVDLLVNNASTFYPTPIGSVGEEDWETIIGSNLKGPFFLCQALADSLKQSRGNIINMIDIHGERPLADHSLYSTAKAGLAMLTRSLARELAPDVRVNGISPGVILWPKSDDPEDGERRERQLKRVPLGSEGDPQDIAEAVLFLAERAPYVTGQVIAVDGGRSLT</sequence>
<gene>
    <name evidence="3" type="ORF">METZ01_LOCUS28688</name>
</gene>
<dbReference type="PROSITE" id="PS00061">
    <property type="entry name" value="ADH_SHORT"/>
    <property type="match status" value="1"/>
</dbReference>
<dbReference type="Gene3D" id="3.40.50.720">
    <property type="entry name" value="NAD(P)-binding Rossmann-like Domain"/>
    <property type="match status" value="1"/>
</dbReference>
<dbReference type="InterPro" id="IPR020904">
    <property type="entry name" value="Sc_DH/Rdtase_CS"/>
</dbReference>
<protein>
    <recommendedName>
        <fullName evidence="4">Pteridine reductase</fullName>
    </recommendedName>
</protein>
<accession>A0A381QAF4</accession>
<organism evidence="3">
    <name type="scientific">marine metagenome</name>
    <dbReference type="NCBI Taxonomy" id="408172"/>
    <lineage>
        <taxon>unclassified sequences</taxon>
        <taxon>metagenomes</taxon>
        <taxon>ecological metagenomes</taxon>
    </lineage>
</organism>
<dbReference type="PRINTS" id="PR00081">
    <property type="entry name" value="GDHRDH"/>
</dbReference>
<dbReference type="SUPFAM" id="SSF51735">
    <property type="entry name" value="NAD(P)-binding Rossmann-fold domains"/>
    <property type="match status" value="1"/>
</dbReference>
<reference evidence="3" key="1">
    <citation type="submission" date="2018-05" db="EMBL/GenBank/DDBJ databases">
        <authorList>
            <person name="Lanie J.A."/>
            <person name="Ng W.-L."/>
            <person name="Kazmierczak K.M."/>
            <person name="Andrzejewski T.M."/>
            <person name="Davidsen T.M."/>
            <person name="Wayne K.J."/>
            <person name="Tettelin H."/>
            <person name="Glass J.I."/>
            <person name="Rusch D."/>
            <person name="Podicherti R."/>
            <person name="Tsui H.-C.T."/>
            <person name="Winkler M.E."/>
        </authorList>
    </citation>
    <scope>NUCLEOTIDE SEQUENCE</scope>
</reference>
<evidence type="ECO:0008006" key="4">
    <source>
        <dbReference type="Google" id="ProtNLM"/>
    </source>
</evidence>
<evidence type="ECO:0000256" key="1">
    <source>
        <dbReference type="ARBA" id="ARBA00006484"/>
    </source>
</evidence>
<dbReference type="PANTHER" id="PTHR43639:SF1">
    <property type="entry name" value="SHORT-CHAIN DEHYDROGENASE_REDUCTASE FAMILY PROTEIN"/>
    <property type="match status" value="1"/>
</dbReference>
<dbReference type="FunFam" id="3.40.50.720:FF:000084">
    <property type="entry name" value="Short-chain dehydrogenase reductase"/>
    <property type="match status" value="1"/>
</dbReference>